<dbReference type="WBParaSite" id="nRc.2.0.1.t26754-RA">
    <property type="protein sequence ID" value="nRc.2.0.1.t26754-RA"/>
    <property type="gene ID" value="nRc.2.0.1.g26754"/>
</dbReference>
<dbReference type="Gene3D" id="3.40.395.10">
    <property type="entry name" value="Adenoviral Proteinase, Chain A"/>
    <property type="match status" value="1"/>
</dbReference>
<dbReference type="InterPro" id="IPR038765">
    <property type="entry name" value="Papain-like_cys_pep_sf"/>
</dbReference>
<dbReference type="GO" id="GO:0016926">
    <property type="term" value="P:protein desumoylation"/>
    <property type="evidence" value="ECO:0007669"/>
    <property type="project" value="TreeGrafter"/>
</dbReference>
<evidence type="ECO:0000256" key="1">
    <source>
        <dbReference type="ARBA" id="ARBA00005234"/>
    </source>
</evidence>
<keyword evidence="6" id="KW-1185">Reference proteome</keyword>
<dbReference type="GO" id="GO:0005634">
    <property type="term" value="C:nucleus"/>
    <property type="evidence" value="ECO:0007669"/>
    <property type="project" value="TreeGrafter"/>
</dbReference>
<dbReference type="FunFam" id="3.40.395.10:FF:000001">
    <property type="entry name" value="Sentrin-specific protease 1"/>
    <property type="match status" value="1"/>
</dbReference>
<evidence type="ECO:0000256" key="2">
    <source>
        <dbReference type="ARBA" id="ARBA00022670"/>
    </source>
</evidence>
<keyword evidence="2" id="KW-0645">Protease</keyword>
<dbReference type="GO" id="GO:0080090">
    <property type="term" value="P:regulation of primary metabolic process"/>
    <property type="evidence" value="ECO:0007669"/>
    <property type="project" value="UniProtKB-ARBA"/>
</dbReference>
<dbReference type="Proteomes" id="UP000887565">
    <property type="component" value="Unplaced"/>
</dbReference>
<evidence type="ECO:0000256" key="4">
    <source>
        <dbReference type="ARBA" id="ARBA00022807"/>
    </source>
</evidence>
<organism evidence="6 7">
    <name type="scientific">Romanomermis culicivorax</name>
    <name type="common">Nematode worm</name>
    <dbReference type="NCBI Taxonomy" id="13658"/>
    <lineage>
        <taxon>Eukaryota</taxon>
        <taxon>Metazoa</taxon>
        <taxon>Ecdysozoa</taxon>
        <taxon>Nematoda</taxon>
        <taxon>Enoplea</taxon>
        <taxon>Dorylaimia</taxon>
        <taxon>Mermithida</taxon>
        <taxon>Mermithoidea</taxon>
        <taxon>Mermithidae</taxon>
        <taxon>Romanomermis</taxon>
    </lineage>
</organism>
<dbReference type="PANTHER" id="PTHR12606">
    <property type="entry name" value="SENTRIN/SUMO-SPECIFIC PROTEASE"/>
    <property type="match status" value="1"/>
</dbReference>
<sequence>MFDSAKSVNPFNRNNSILKTCFDLNERASYCQLLREFQLNKTSNSKFKTVLTNNANFSLTNRTIALESTLNELKSLESAVYSNGGGATPNSSCSPNNLSPSSTSTFNSLLLKRRALFSSRLGFDLEEKRRYQRLLEMQKLKFGDYYNSQNRTDSSLSSTANSCPQIRQRLESSSSIVHTPCSYDEHRFGTMLDQTRRSLDSLHQNFAPIMIESSSRDNLSGEKHGNGFVQTVAIENDGVLSSESEAECSAESPKPCCSNDLQENRAPLNDNMKYSRNPSLRRLNFDRLSEKFKQDPAKLCHEIRSEYKPLSEIRKSEAERLLIEAKLRLEAIVNFYFTLITDRGGKNDLPSCYAFNTFFLPKLMKDGYTALKRWTRKVNIFSFDLILVPVHLGVHWCLAVIDFRTKSIAYYDSMGGTNFKATAALLEYLAAESLDKRKVAFDTSDWQEIMMEAIPHQMNGSDCGVFTCKFADYVSRDKSINFDQ</sequence>
<dbReference type="GO" id="GO:0006508">
    <property type="term" value="P:proteolysis"/>
    <property type="evidence" value="ECO:0007669"/>
    <property type="project" value="UniProtKB-KW"/>
</dbReference>
<dbReference type="GO" id="GO:0016929">
    <property type="term" value="F:deSUMOylase activity"/>
    <property type="evidence" value="ECO:0007669"/>
    <property type="project" value="TreeGrafter"/>
</dbReference>
<dbReference type="PROSITE" id="PS50600">
    <property type="entry name" value="ULP_PROTEASE"/>
    <property type="match status" value="1"/>
</dbReference>
<comment type="similarity">
    <text evidence="1">Belongs to the peptidase C48 family.</text>
</comment>
<evidence type="ECO:0000259" key="5">
    <source>
        <dbReference type="PROSITE" id="PS50600"/>
    </source>
</evidence>
<evidence type="ECO:0000313" key="7">
    <source>
        <dbReference type="WBParaSite" id="nRc.2.0.1.t26754-RA"/>
    </source>
</evidence>
<protein>
    <submittedName>
        <fullName evidence="7">Ubiquitin-like protease family profile domain-containing protein</fullName>
    </submittedName>
</protein>
<dbReference type="GO" id="GO:0060255">
    <property type="term" value="P:regulation of macromolecule metabolic process"/>
    <property type="evidence" value="ECO:0007669"/>
    <property type="project" value="UniProtKB-ARBA"/>
</dbReference>
<dbReference type="InterPro" id="IPR003653">
    <property type="entry name" value="Peptidase_C48_C"/>
</dbReference>
<keyword evidence="4" id="KW-0788">Thiol protease</keyword>
<dbReference type="SUPFAM" id="SSF54001">
    <property type="entry name" value="Cysteine proteinases"/>
    <property type="match status" value="1"/>
</dbReference>
<evidence type="ECO:0000313" key="6">
    <source>
        <dbReference type="Proteomes" id="UP000887565"/>
    </source>
</evidence>
<dbReference type="AlphaFoldDB" id="A0A915JKN3"/>
<keyword evidence="3" id="KW-0378">Hydrolase</keyword>
<accession>A0A915JKN3</accession>
<dbReference type="Pfam" id="PF02902">
    <property type="entry name" value="Peptidase_C48"/>
    <property type="match status" value="1"/>
</dbReference>
<evidence type="ECO:0000256" key="3">
    <source>
        <dbReference type="ARBA" id="ARBA00022801"/>
    </source>
</evidence>
<proteinExistence type="inferred from homology"/>
<reference evidence="7" key="1">
    <citation type="submission" date="2022-11" db="UniProtKB">
        <authorList>
            <consortium name="WormBaseParasite"/>
        </authorList>
    </citation>
    <scope>IDENTIFICATION</scope>
</reference>
<dbReference type="PANTHER" id="PTHR12606:SF141">
    <property type="entry name" value="GH15225P-RELATED"/>
    <property type="match status" value="1"/>
</dbReference>
<feature type="domain" description="Ubiquitin-like protease family profile" evidence="5">
    <location>
        <begin position="303"/>
        <end position="474"/>
    </location>
</feature>
<name>A0A915JKN3_ROMCU</name>